<dbReference type="Proteomes" id="UP000482960">
    <property type="component" value="Unassembled WGS sequence"/>
</dbReference>
<name>A0A6V8LDD2_9ACTN</name>
<dbReference type="EMBL" id="BLPG01000001">
    <property type="protein sequence ID" value="GFJ93660.1"/>
    <property type="molecule type" value="Genomic_DNA"/>
</dbReference>
<evidence type="ECO:0000313" key="2">
    <source>
        <dbReference type="Proteomes" id="UP000482960"/>
    </source>
</evidence>
<reference evidence="1 2" key="2">
    <citation type="submission" date="2020-03" db="EMBL/GenBank/DDBJ databases">
        <authorList>
            <person name="Ichikawa N."/>
            <person name="Kimura A."/>
            <person name="Kitahashi Y."/>
            <person name="Uohara A."/>
        </authorList>
    </citation>
    <scope>NUCLEOTIDE SEQUENCE [LARGE SCALE GENOMIC DNA]</scope>
    <source>
        <strain evidence="1 2">NBRC 108638</strain>
    </source>
</reference>
<dbReference type="AlphaFoldDB" id="A0A6V8LDD2"/>
<protein>
    <submittedName>
        <fullName evidence="1">Uncharacterized protein</fullName>
    </submittedName>
</protein>
<sequence length="129" mass="14727">MLTGDREGEVWRYQIDADDWNPLRAAPSLATLFTEWTNGFAANVYDRSPYDSWLHIGYGGGRPFEVLRERALDPFAFPVHISSYPYADVIRARQQECGVDVDRADQYESHEELLDAINAARASLRPDPH</sequence>
<comment type="caution">
    <text evidence="1">The sequence shown here is derived from an EMBL/GenBank/DDBJ whole genome shotgun (WGS) entry which is preliminary data.</text>
</comment>
<reference evidence="1 2" key="1">
    <citation type="submission" date="2020-03" db="EMBL/GenBank/DDBJ databases">
        <title>Whole genome shotgun sequence of Phytohabitans rumicis NBRC 108638.</title>
        <authorList>
            <person name="Komaki H."/>
            <person name="Tamura T."/>
        </authorList>
    </citation>
    <scope>NUCLEOTIDE SEQUENCE [LARGE SCALE GENOMIC DNA]</scope>
    <source>
        <strain evidence="1 2">NBRC 108638</strain>
    </source>
</reference>
<dbReference type="RefSeq" id="WP_246278273.1">
    <property type="nucleotide sequence ID" value="NZ_BLPG01000001.1"/>
</dbReference>
<proteinExistence type="predicted"/>
<gene>
    <name evidence="1" type="ORF">Prum_073020</name>
</gene>
<accession>A0A6V8LDD2</accession>
<evidence type="ECO:0000313" key="1">
    <source>
        <dbReference type="EMBL" id="GFJ93660.1"/>
    </source>
</evidence>
<keyword evidence="2" id="KW-1185">Reference proteome</keyword>
<organism evidence="1 2">
    <name type="scientific">Phytohabitans rumicis</name>
    <dbReference type="NCBI Taxonomy" id="1076125"/>
    <lineage>
        <taxon>Bacteria</taxon>
        <taxon>Bacillati</taxon>
        <taxon>Actinomycetota</taxon>
        <taxon>Actinomycetes</taxon>
        <taxon>Micromonosporales</taxon>
        <taxon>Micromonosporaceae</taxon>
    </lineage>
</organism>